<reference evidence="2 3" key="1">
    <citation type="journal article" date="2013" name="Proc. Natl. Acad. Sci. U.S.A.">
        <title>Genome of an arbuscular mycorrhizal fungus provides insight into the oldest plant symbiosis.</title>
        <authorList>
            <person name="Tisserant E."/>
            <person name="Malbreil M."/>
            <person name="Kuo A."/>
            <person name="Kohler A."/>
            <person name="Symeonidi A."/>
            <person name="Balestrini R."/>
            <person name="Charron P."/>
            <person name="Duensing N."/>
            <person name="Frei Dit Frey N."/>
            <person name="Gianinazzi-Pearson V."/>
            <person name="Gilbert L.B."/>
            <person name="Handa Y."/>
            <person name="Herr J.R."/>
            <person name="Hijri M."/>
            <person name="Koul R."/>
            <person name="Kawaguchi M."/>
            <person name="Krajinski F."/>
            <person name="Lammers P.J."/>
            <person name="Masclaux F.G."/>
            <person name="Murat C."/>
            <person name="Morin E."/>
            <person name="Ndikumana S."/>
            <person name="Pagni M."/>
            <person name="Petitpierre D."/>
            <person name="Requena N."/>
            <person name="Rosikiewicz P."/>
            <person name="Riley R."/>
            <person name="Saito K."/>
            <person name="San Clemente H."/>
            <person name="Shapiro H."/>
            <person name="van Tuinen D."/>
            <person name="Becard G."/>
            <person name="Bonfante P."/>
            <person name="Paszkowski U."/>
            <person name="Shachar-Hill Y.Y."/>
            <person name="Tuskan G.A."/>
            <person name="Young P.W."/>
            <person name="Sanders I.R."/>
            <person name="Henrissat B."/>
            <person name="Rensing S.A."/>
            <person name="Grigoriev I.V."/>
            <person name="Corradi N."/>
            <person name="Roux C."/>
            <person name="Martin F."/>
        </authorList>
    </citation>
    <scope>NUCLEOTIDE SEQUENCE [LARGE SCALE GENOMIC DNA]</scope>
    <source>
        <strain evidence="2 3">DAOM 197198</strain>
    </source>
</reference>
<keyword evidence="3" id="KW-1185">Reference proteome</keyword>
<protein>
    <submittedName>
        <fullName evidence="2">Uncharacterized protein</fullName>
    </submittedName>
</protein>
<reference evidence="2 3" key="2">
    <citation type="journal article" date="2018" name="New Phytol.">
        <title>High intraspecific genome diversity in the model arbuscular mycorrhizal symbiont Rhizophagus irregularis.</title>
        <authorList>
            <person name="Chen E.C.H."/>
            <person name="Morin E."/>
            <person name="Beaudet D."/>
            <person name="Noel J."/>
            <person name="Yildirir G."/>
            <person name="Ndikumana S."/>
            <person name="Charron P."/>
            <person name="St-Onge C."/>
            <person name="Giorgi J."/>
            <person name="Kruger M."/>
            <person name="Marton T."/>
            <person name="Ropars J."/>
            <person name="Grigoriev I.V."/>
            <person name="Hainaut M."/>
            <person name="Henrissat B."/>
            <person name="Roux C."/>
            <person name="Martin F."/>
            <person name="Corradi N."/>
        </authorList>
    </citation>
    <scope>NUCLEOTIDE SEQUENCE [LARGE SCALE GENOMIC DNA]</scope>
    <source>
        <strain evidence="2 3">DAOM 197198</strain>
    </source>
</reference>
<dbReference type="AlphaFoldDB" id="A0A2P4PYG4"/>
<dbReference type="Proteomes" id="UP000018888">
    <property type="component" value="Unassembled WGS sequence"/>
</dbReference>
<keyword evidence="1" id="KW-0472">Membrane</keyword>
<keyword evidence="1" id="KW-1133">Transmembrane helix</keyword>
<feature type="non-terminal residue" evidence="2">
    <location>
        <position position="1"/>
    </location>
</feature>
<gene>
    <name evidence="2" type="ORF">GLOIN_2v1616365</name>
</gene>
<dbReference type="EMBL" id="AUPC02000121">
    <property type="protein sequence ID" value="POG70431.1"/>
    <property type="molecule type" value="Genomic_DNA"/>
</dbReference>
<organism evidence="2 3">
    <name type="scientific">Rhizophagus irregularis (strain DAOM 181602 / DAOM 197198 / MUCL 43194)</name>
    <name type="common">Arbuscular mycorrhizal fungus</name>
    <name type="synonym">Glomus intraradices</name>
    <dbReference type="NCBI Taxonomy" id="747089"/>
    <lineage>
        <taxon>Eukaryota</taxon>
        <taxon>Fungi</taxon>
        <taxon>Fungi incertae sedis</taxon>
        <taxon>Mucoromycota</taxon>
        <taxon>Glomeromycotina</taxon>
        <taxon>Glomeromycetes</taxon>
        <taxon>Glomerales</taxon>
        <taxon>Glomeraceae</taxon>
        <taxon>Rhizophagus</taxon>
    </lineage>
</organism>
<keyword evidence="1" id="KW-0812">Transmembrane</keyword>
<name>A0A2P4PYG4_RHIID</name>
<feature type="transmembrane region" description="Helical" evidence="1">
    <location>
        <begin position="40"/>
        <end position="62"/>
    </location>
</feature>
<feature type="transmembrane region" description="Helical" evidence="1">
    <location>
        <begin position="12"/>
        <end position="28"/>
    </location>
</feature>
<feature type="non-terminal residue" evidence="2">
    <location>
        <position position="86"/>
    </location>
</feature>
<proteinExistence type="predicted"/>
<comment type="caution">
    <text evidence="2">The sequence shown here is derived from an EMBL/GenBank/DDBJ whole genome shotgun (WGS) entry which is preliminary data.</text>
</comment>
<accession>A0A2P4PYG4</accession>
<evidence type="ECO:0000313" key="2">
    <source>
        <dbReference type="EMBL" id="POG70431.1"/>
    </source>
</evidence>
<evidence type="ECO:0000313" key="3">
    <source>
        <dbReference type="Proteomes" id="UP000018888"/>
    </source>
</evidence>
<evidence type="ECO:0000256" key="1">
    <source>
        <dbReference type="SAM" id="Phobius"/>
    </source>
</evidence>
<sequence>LLNVKKKKNFKPYFSFWCSIIFVVFLIHHHHQLLIDDKKYFRVIFTLYTIFYILSLLSTYLLRGNHRVQPFRLIQPNSSRYIHNGR</sequence>